<dbReference type="SUPFAM" id="SSF53271">
    <property type="entry name" value="PRTase-like"/>
    <property type="match status" value="1"/>
</dbReference>
<dbReference type="EMBL" id="HBEF01007295">
    <property type="protein sequence ID" value="CAD8332458.1"/>
    <property type="molecule type" value="Transcribed_RNA"/>
</dbReference>
<dbReference type="GO" id="GO:0004749">
    <property type="term" value="F:ribose phosphate diphosphokinase activity"/>
    <property type="evidence" value="ECO:0007669"/>
    <property type="project" value="UniProtKB-EC"/>
</dbReference>
<dbReference type="CDD" id="cd06223">
    <property type="entry name" value="PRTases_typeI"/>
    <property type="match status" value="1"/>
</dbReference>
<dbReference type="GO" id="GO:0006015">
    <property type="term" value="P:5-phosphoribose 1-diphosphate biosynthetic process"/>
    <property type="evidence" value="ECO:0007669"/>
    <property type="project" value="TreeGrafter"/>
</dbReference>
<dbReference type="GO" id="GO:0005737">
    <property type="term" value="C:cytoplasm"/>
    <property type="evidence" value="ECO:0007669"/>
    <property type="project" value="TreeGrafter"/>
</dbReference>
<comment type="pathway">
    <text evidence="1">Metabolic intermediate biosynthesis; 5-phospho-alpha-D-ribose 1-diphosphate biosynthesis; 5-phospho-alpha-D-ribose 1-diphosphate from D-ribose 5-phosphate (route I): step 1/1.</text>
</comment>
<dbReference type="Gene3D" id="3.40.50.2020">
    <property type="match status" value="2"/>
</dbReference>
<dbReference type="InterPro" id="IPR029057">
    <property type="entry name" value="PRTase-like"/>
</dbReference>
<dbReference type="GO" id="GO:0016301">
    <property type="term" value="F:kinase activity"/>
    <property type="evidence" value="ECO:0007669"/>
    <property type="project" value="UniProtKB-KW"/>
</dbReference>
<protein>
    <recommendedName>
        <fullName evidence="3">ribose-phosphate diphosphokinase</fullName>
        <ecNumber evidence="3">2.7.6.1</ecNumber>
    </recommendedName>
</protein>
<dbReference type="PANTHER" id="PTHR10210">
    <property type="entry name" value="RIBOSE-PHOSPHATE DIPHOSPHOKINASE FAMILY MEMBER"/>
    <property type="match status" value="1"/>
</dbReference>
<comment type="catalytic activity">
    <reaction evidence="8">
        <text>D-ribose 5-phosphate + ATP = 5-phospho-alpha-D-ribose 1-diphosphate + AMP + H(+)</text>
        <dbReference type="Rhea" id="RHEA:15609"/>
        <dbReference type="ChEBI" id="CHEBI:15378"/>
        <dbReference type="ChEBI" id="CHEBI:30616"/>
        <dbReference type="ChEBI" id="CHEBI:58017"/>
        <dbReference type="ChEBI" id="CHEBI:78346"/>
        <dbReference type="ChEBI" id="CHEBI:456215"/>
        <dbReference type="EC" id="2.7.6.1"/>
    </reaction>
</comment>
<dbReference type="EC" id="2.7.6.1" evidence="3"/>
<evidence type="ECO:0000313" key="9">
    <source>
        <dbReference type="EMBL" id="CAD8332458.1"/>
    </source>
</evidence>
<keyword evidence="7" id="KW-0067">ATP-binding</keyword>
<dbReference type="PANTHER" id="PTHR10210:SF32">
    <property type="entry name" value="RIBOSE-PHOSPHATE PYROPHOSPHOKINASE 2"/>
    <property type="match status" value="1"/>
</dbReference>
<dbReference type="GO" id="GO:0002189">
    <property type="term" value="C:ribose phosphate diphosphokinase complex"/>
    <property type="evidence" value="ECO:0007669"/>
    <property type="project" value="TreeGrafter"/>
</dbReference>
<gene>
    <name evidence="9" type="ORF">CAUS1442_LOCUS4558</name>
</gene>
<dbReference type="AlphaFoldDB" id="A0A7R9ZK14"/>
<evidence type="ECO:0000256" key="3">
    <source>
        <dbReference type="ARBA" id="ARBA00013247"/>
    </source>
</evidence>
<evidence type="ECO:0000256" key="5">
    <source>
        <dbReference type="ARBA" id="ARBA00022741"/>
    </source>
</evidence>
<evidence type="ECO:0000256" key="2">
    <source>
        <dbReference type="ARBA" id="ARBA00006478"/>
    </source>
</evidence>
<dbReference type="GO" id="GO:0005524">
    <property type="term" value="F:ATP binding"/>
    <property type="evidence" value="ECO:0007669"/>
    <property type="project" value="UniProtKB-KW"/>
</dbReference>
<organism evidence="9">
    <name type="scientific">Craspedostauros australis</name>
    <dbReference type="NCBI Taxonomy" id="1486917"/>
    <lineage>
        <taxon>Eukaryota</taxon>
        <taxon>Sar</taxon>
        <taxon>Stramenopiles</taxon>
        <taxon>Ochrophyta</taxon>
        <taxon>Bacillariophyta</taxon>
        <taxon>Bacillariophyceae</taxon>
        <taxon>Bacillariophycidae</taxon>
        <taxon>Naviculales</taxon>
        <taxon>Naviculaceae</taxon>
        <taxon>Craspedostauros</taxon>
    </lineage>
</organism>
<sequence>MVPVPVAAAYFHEEMCEMKPPEGWQPKHSKDFYYPKVTVVASHEGQVARATQFRDVIRRLSHQDVELAFISKTKLKTGDRTYIPDVVGNVEGRKCILVDDIVNTGTTLQTNVSRLSELGADGIYAWSTHGVFGPPGSVKTIDKIDAIEGLQYLLISNSIMNSSKLPPKIRQLNIAPLMAEAIARALHNQPISGILNLEEMRGIERYDG</sequence>
<dbReference type="GO" id="GO:0000287">
    <property type="term" value="F:magnesium ion binding"/>
    <property type="evidence" value="ECO:0007669"/>
    <property type="project" value="InterPro"/>
</dbReference>
<evidence type="ECO:0000256" key="7">
    <source>
        <dbReference type="ARBA" id="ARBA00022840"/>
    </source>
</evidence>
<accession>A0A7R9ZK14</accession>
<evidence type="ECO:0000256" key="8">
    <source>
        <dbReference type="ARBA" id="ARBA00049535"/>
    </source>
</evidence>
<comment type="similarity">
    <text evidence="2">Belongs to the ribose-phosphate pyrophosphokinase family.</text>
</comment>
<proteinExistence type="inferred from homology"/>
<keyword evidence="4" id="KW-0808">Transferase</keyword>
<keyword evidence="6" id="KW-0418">Kinase</keyword>
<name>A0A7R9ZK14_9STRA</name>
<evidence type="ECO:0000256" key="4">
    <source>
        <dbReference type="ARBA" id="ARBA00022679"/>
    </source>
</evidence>
<reference evidence="9" key="1">
    <citation type="submission" date="2021-01" db="EMBL/GenBank/DDBJ databases">
        <authorList>
            <person name="Corre E."/>
            <person name="Pelletier E."/>
            <person name="Niang G."/>
            <person name="Scheremetjew M."/>
            <person name="Finn R."/>
            <person name="Kale V."/>
            <person name="Holt S."/>
            <person name="Cochrane G."/>
            <person name="Meng A."/>
            <person name="Brown T."/>
            <person name="Cohen L."/>
        </authorList>
    </citation>
    <scope>NUCLEOTIDE SEQUENCE</scope>
    <source>
        <strain evidence="9">CCMP3328</strain>
    </source>
</reference>
<dbReference type="InterPro" id="IPR005946">
    <property type="entry name" value="Rib-P_diPkinase"/>
</dbReference>
<evidence type="ECO:0000256" key="6">
    <source>
        <dbReference type="ARBA" id="ARBA00022777"/>
    </source>
</evidence>
<dbReference type="Pfam" id="PF14572">
    <property type="entry name" value="Pribosyl_synth"/>
    <property type="match status" value="1"/>
</dbReference>
<evidence type="ECO:0000256" key="1">
    <source>
        <dbReference type="ARBA" id="ARBA00004996"/>
    </source>
</evidence>
<dbReference type="InterPro" id="IPR000836">
    <property type="entry name" value="PRTase_dom"/>
</dbReference>
<keyword evidence="5" id="KW-0547">Nucleotide-binding</keyword>
<dbReference type="GO" id="GO:0006164">
    <property type="term" value="P:purine nucleotide biosynthetic process"/>
    <property type="evidence" value="ECO:0007669"/>
    <property type="project" value="TreeGrafter"/>
</dbReference>